<protein>
    <submittedName>
        <fullName evidence="2">Uncharacterized protein</fullName>
    </submittedName>
</protein>
<accession>A0A951PH60</accession>
<feature type="signal peptide" evidence="1">
    <location>
        <begin position="1"/>
        <end position="22"/>
    </location>
</feature>
<reference evidence="2" key="1">
    <citation type="submission" date="2021-05" db="EMBL/GenBank/DDBJ databases">
        <authorList>
            <person name="Pietrasiak N."/>
            <person name="Ward R."/>
            <person name="Stajich J.E."/>
            <person name="Kurbessoian T."/>
        </authorList>
    </citation>
    <scope>NUCLEOTIDE SEQUENCE</scope>
    <source>
        <strain evidence="2">CPER-KK1</strain>
    </source>
</reference>
<name>A0A951PH60_9CYAN</name>
<dbReference type="AlphaFoldDB" id="A0A951PH60"/>
<dbReference type="Proteomes" id="UP000753908">
    <property type="component" value="Unassembled WGS sequence"/>
</dbReference>
<dbReference type="EMBL" id="JAHHIF010000005">
    <property type="protein sequence ID" value="MBW4543725.1"/>
    <property type="molecule type" value="Genomic_DNA"/>
</dbReference>
<evidence type="ECO:0000313" key="3">
    <source>
        <dbReference type="Proteomes" id="UP000753908"/>
    </source>
</evidence>
<feature type="chain" id="PRO_5037326236" evidence="1">
    <location>
        <begin position="23"/>
        <end position="172"/>
    </location>
</feature>
<organism evidence="2 3">
    <name type="scientific">Symplocastrum torsivum CPER-KK1</name>
    <dbReference type="NCBI Taxonomy" id="450513"/>
    <lineage>
        <taxon>Bacteria</taxon>
        <taxon>Bacillati</taxon>
        <taxon>Cyanobacteriota</taxon>
        <taxon>Cyanophyceae</taxon>
        <taxon>Oscillatoriophycideae</taxon>
        <taxon>Oscillatoriales</taxon>
        <taxon>Microcoleaceae</taxon>
        <taxon>Symplocastrum</taxon>
    </lineage>
</organism>
<comment type="caution">
    <text evidence="2">The sequence shown here is derived from an EMBL/GenBank/DDBJ whole genome shotgun (WGS) entry which is preliminary data.</text>
</comment>
<reference evidence="2" key="2">
    <citation type="journal article" date="2022" name="Microbiol. Resour. Announc.">
        <title>Metagenome Sequencing to Explore Phylogenomics of Terrestrial Cyanobacteria.</title>
        <authorList>
            <person name="Ward R.D."/>
            <person name="Stajich J.E."/>
            <person name="Johansen J.R."/>
            <person name="Huntemann M."/>
            <person name="Clum A."/>
            <person name="Foster B."/>
            <person name="Foster B."/>
            <person name="Roux S."/>
            <person name="Palaniappan K."/>
            <person name="Varghese N."/>
            <person name="Mukherjee S."/>
            <person name="Reddy T.B.K."/>
            <person name="Daum C."/>
            <person name="Copeland A."/>
            <person name="Chen I.A."/>
            <person name="Ivanova N.N."/>
            <person name="Kyrpides N.C."/>
            <person name="Shapiro N."/>
            <person name="Eloe-Fadrosh E.A."/>
            <person name="Pietrasiak N."/>
        </authorList>
    </citation>
    <scope>NUCLEOTIDE SEQUENCE</scope>
    <source>
        <strain evidence="2">CPER-KK1</strain>
    </source>
</reference>
<sequence length="172" mass="19074">MKIPVQYWLLVLALGATFVVPSDVTNSTPAQVTLAQAQTDPFASILMEPNLQLNVQRQAGNCPQTVGLWMFMLGFEGGADHTVVADTQAIASAPAKLVVSQPKRLEYEAPLRSEYASCVGQASSEVFRVYSLQFRNGKVSFRMDMTWVDGYHEILYKGVSASRPYIHWRATE</sequence>
<evidence type="ECO:0000313" key="2">
    <source>
        <dbReference type="EMBL" id="MBW4543725.1"/>
    </source>
</evidence>
<keyword evidence="1" id="KW-0732">Signal</keyword>
<proteinExistence type="predicted"/>
<gene>
    <name evidence="2" type="ORF">KME25_04645</name>
</gene>
<evidence type="ECO:0000256" key="1">
    <source>
        <dbReference type="SAM" id="SignalP"/>
    </source>
</evidence>